<gene>
    <name evidence="1" type="ORF">RBEMOGI_1630</name>
</gene>
<organism evidence="1 2">
    <name type="scientific">Rickettsia bellii str. RML Mogi</name>
    <dbReference type="NCBI Taxonomy" id="1359194"/>
    <lineage>
        <taxon>Bacteria</taxon>
        <taxon>Pseudomonadati</taxon>
        <taxon>Pseudomonadota</taxon>
        <taxon>Alphaproteobacteria</taxon>
        <taxon>Rickettsiales</taxon>
        <taxon>Rickettsiaceae</taxon>
        <taxon>Rickettsieae</taxon>
        <taxon>Rickettsia</taxon>
        <taxon>belli group</taxon>
    </lineage>
</organism>
<accession>A0A0F3QF35</accession>
<dbReference type="EMBL" id="LAOJ01000002">
    <property type="protein sequence ID" value="KJV91143.1"/>
    <property type="molecule type" value="Genomic_DNA"/>
</dbReference>
<dbReference type="PATRIC" id="fig|1359194.3.peg.1667"/>
<proteinExistence type="predicted"/>
<sequence length="393" mass="45297">MILLTKIDQLRIHITRDLLPRFPNHAVDLLTAFLDLHPKTLNRVDDSNGVIGDVFIKACADLANAYAAVTTSLEDMIELVFNRFMNNGYAVYDDIIFNFKTILGDEGLKLLEQKLKHAYNSKNTMRISIGLKQIADCQDDVDAYIAACSFNAKPSAHEHLEIAERFIKHWKGQEAIKWLDSIDLPHTHSWQHKRKALKIEALELCGKYQEAQTERLHWFEETLSPRVYKEIVKYAEVDFIGSFHKIAIQKALEFHDPYTAITFLVAIQEFEPLAILVHSKSSDLDGSNYNILRPTAEVLHKIDPLAATLLYRKMIQPILANTKSKYYNYAAKDLVTCGILSNQITDWKQYQNHEIYFLELSMQHKRKTSFWAGYQAAIAKQKQKEVKILRDKS</sequence>
<protein>
    <submittedName>
        <fullName evidence="1">Uncharacterized protein</fullName>
    </submittedName>
</protein>
<dbReference type="InterPro" id="IPR049245">
    <property type="entry name" value="DUF6880"/>
</dbReference>
<evidence type="ECO:0000313" key="2">
    <source>
        <dbReference type="Proteomes" id="UP000033689"/>
    </source>
</evidence>
<name>A0A0F3QF35_RICBE</name>
<dbReference type="Pfam" id="PF21810">
    <property type="entry name" value="DUF6880"/>
    <property type="match status" value="1"/>
</dbReference>
<reference evidence="1 2" key="1">
    <citation type="submission" date="2015-02" db="EMBL/GenBank/DDBJ databases">
        <title>Genome Sequencing of Rickettsiales.</title>
        <authorList>
            <person name="Daugherty S.C."/>
            <person name="Su Q."/>
            <person name="Abolude K."/>
            <person name="Beier-Sexton M."/>
            <person name="Carlyon J.A."/>
            <person name="Carter R."/>
            <person name="Day N.P."/>
            <person name="Dumler S.J."/>
            <person name="Dyachenko V."/>
            <person name="Godinez A."/>
            <person name="Kurtti T.J."/>
            <person name="Lichay M."/>
            <person name="Mullins K.E."/>
            <person name="Ott S."/>
            <person name="Pappas-Brown V."/>
            <person name="Paris D.H."/>
            <person name="Patel P."/>
            <person name="Richards A.L."/>
            <person name="Sadzewicz L."/>
            <person name="Sears K."/>
            <person name="Seidman D."/>
            <person name="Sengamalay N."/>
            <person name="Stenos J."/>
            <person name="Tallon L.J."/>
            <person name="Vincent G."/>
            <person name="Fraser C.M."/>
            <person name="Munderloh U."/>
            <person name="Dunning-Hotopp J.C."/>
        </authorList>
    </citation>
    <scope>NUCLEOTIDE SEQUENCE [LARGE SCALE GENOMIC DNA]</scope>
    <source>
        <strain evidence="1 2">RML Mogi</strain>
    </source>
</reference>
<dbReference type="AlphaFoldDB" id="A0A0F3QF35"/>
<dbReference type="Proteomes" id="UP000033689">
    <property type="component" value="Unassembled WGS sequence"/>
</dbReference>
<comment type="caution">
    <text evidence="1">The sequence shown here is derived from an EMBL/GenBank/DDBJ whole genome shotgun (WGS) entry which is preliminary data.</text>
</comment>
<evidence type="ECO:0000313" key="1">
    <source>
        <dbReference type="EMBL" id="KJV91143.1"/>
    </source>
</evidence>